<proteinExistence type="inferred from homology"/>
<dbReference type="Pfam" id="PF01256">
    <property type="entry name" value="Carb_kinase"/>
    <property type="match status" value="1"/>
</dbReference>
<dbReference type="CDD" id="cd01171">
    <property type="entry name" value="YXKO-related"/>
    <property type="match status" value="1"/>
</dbReference>
<feature type="non-terminal residue" evidence="7">
    <location>
        <position position="1"/>
    </location>
</feature>
<keyword evidence="4" id="KW-0520">NAD</keyword>
<dbReference type="InterPro" id="IPR029056">
    <property type="entry name" value="Ribokinase-like"/>
</dbReference>
<organism evidence="7 8">
    <name type="scientific">Eiseniibacteriota bacterium</name>
    <dbReference type="NCBI Taxonomy" id="2212470"/>
    <lineage>
        <taxon>Bacteria</taxon>
        <taxon>Candidatus Eiseniibacteriota</taxon>
    </lineage>
</organism>
<evidence type="ECO:0000256" key="4">
    <source>
        <dbReference type="ARBA" id="ARBA00023027"/>
    </source>
</evidence>
<dbReference type="SUPFAM" id="SSF53613">
    <property type="entry name" value="Ribokinase-like"/>
    <property type="match status" value="1"/>
</dbReference>
<dbReference type="GO" id="GO:0052856">
    <property type="term" value="F:NAD(P)HX epimerase activity"/>
    <property type="evidence" value="ECO:0007669"/>
    <property type="project" value="TreeGrafter"/>
</dbReference>
<keyword evidence="5" id="KW-0456">Lyase</keyword>
<evidence type="ECO:0000313" key="8">
    <source>
        <dbReference type="Proteomes" id="UP000580839"/>
    </source>
</evidence>
<evidence type="ECO:0000256" key="1">
    <source>
        <dbReference type="ARBA" id="ARBA00022741"/>
    </source>
</evidence>
<dbReference type="PANTHER" id="PTHR12592">
    <property type="entry name" value="ATP-DEPENDENT (S)-NAD(P)H-HYDRATE DEHYDRATASE FAMILY MEMBER"/>
    <property type="match status" value="1"/>
</dbReference>
<keyword evidence="3" id="KW-0521">NADP</keyword>
<evidence type="ECO:0000259" key="6">
    <source>
        <dbReference type="PROSITE" id="PS51383"/>
    </source>
</evidence>
<evidence type="ECO:0000256" key="3">
    <source>
        <dbReference type="ARBA" id="ARBA00022857"/>
    </source>
</evidence>
<dbReference type="PANTHER" id="PTHR12592:SF0">
    <property type="entry name" value="ATP-DEPENDENT (S)-NAD(P)H-HYDRATE DEHYDRATASE"/>
    <property type="match status" value="1"/>
</dbReference>
<dbReference type="GO" id="GO:0005524">
    <property type="term" value="F:ATP binding"/>
    <property type="evidence" value="ECO:0007669"/>
    <property type="project" value="UniProtKB-KW"/>
</dbReference>
<dbReference type="NCBIfam" id="TIGR00196">
    <property type="entry name" value="yjeF_cterm"/>
    <property type="match status" value="1"/>
</dbReference>
<feature type="domain" description="YjeF C-terminal" evidence="6">
    <location>
        <begin position="1"/>
        <end position="260"/>
    </location>
</feature>
<gene>
    <name evidence="7" type="ORF">HOP12_04990</name>
</gene>
<dbReference type="GO" id="GO:0110051">
    <property type="term" value="P:metabolite repair"/>
    <property type="evidence" value="ECO:0007669"/>
    <property type="project" value="TreeGrafter"/>
</dbReference>
<keyword evidence="1" id="KW-0547">Nucleotide-binding</keyword>
<evidence type="ECO:0000313" key="7">
    <source>
        <dbReference type="EMBL" id="NOT33511.1"/>
    </source>
</evidence>
<sequence>APVLAARAAMRAGAGYVQLAAPSSLEDVLASRLVEPMTLAMPETPQRTLALAALEPLLEAAAAVDAVVLGCGLSRHSESSELVRRFVERCATPVLLDADGLNAFEAAREALHAESAAASPACGAPGRVRILTPHLGEMQRLTGESPAALESARIDGTVAWAKRWAAVLVLKGAPTVTASADGAATVNSTGGPVLASAGTGDVLAGITVALVAQGLAAYDAARLGVFLHGTAGDRLNTTRGALGVIASDVLEALPDVMRELARTREGRARGTA</sequence>
<dbReference type="AlphaFoldDB" id="A0A849SGC5"/>
<evidence type="ECO:0000256" key="2">
    <source>
        <dbReference type="ARBA" id="ARBA00022840"/>
    </source>
</evidence>
<name>A0A849SGC5_UNCEI</name>
<dbReference type="EMBL" id="JABFRW010000052">
    <property type="protein sequence ID" value="NOT33511.1"/>
    <property type="molecule type" value="Genomic_DNA"/>
</dbReference>
<dbReference type="InterPro" id="IPR000631">
    <property type="entry name" value="CARKD"/>
</dbReference>
<dbReference type="Proteomes" id="UP000580839">
    <property type="component" value="Unassembled WGS sequence"/>
</dbReference>
<dbReference type="Gene3D" id="3.40.1190.20">
    <property type="match status" value="1"/>
</dbReference>
<accession>A0A849SGC5</accession>
<protein>
    <submittedName>
        <fullName evidence="7">NAD(P)H-hydrate dehydratase</fullName>
    </submittedName>
</protein>
<dbReference type="HAMAP" id="MF_01965">
    <property type="entry name" value="NADHX_dehydratase"/>
    <property type="match status" value="1"/>
</dbReference>
<keyword evidence="2" id="KW-0067">ATP-binding</keyword>
<dbReference type="PROSITE" id="PS51383">
    <property type="entry name" value="YJEF_C_3"/>
    <property type="match status" value="1"/>
</dbReference>
<evidence type="ECO:0000256" key="5">
    <source>
        <dbReference type="ARBA" id="ARBA00023239"/>
    </source>
</evidence>
<comment type="caution">
    <text evidence="7">The sequence shown here is derived from an EMBL/GenBank/DDBJ whole genome shotgun (WGS) entry which is preliminary data.</text>
</comment>
<dbReference type="GO" id="GO:0052855">
    <property type="term" value="F:ADP-dependent NAD(P)H-hydrate dehydratase activity"/>
    <property type="evidence" value="ECO:0007669"/>
    <property type="project" value="TreeGrafter"/>
</dbReference>
<reference evidence="7 8" key="1">
    <citation type="submission" date="2020-04" db="EMBL/GenBank/DDBJ databases">
        <title>Metagenomic profiling of ammonia- and methane-oxidizing microorganisms in a Dutch drinking water treatment plant.</title>
        <authorList>
            <person name="Poghosyan L."/>
            <person name="Leucker S."/>
        </authorList>
    </citation>
    <scope>NUCLEOTIDE SEQUENCE [LARGE SCALE GENOMIC DNA]</scope>
    <source>
        <strain evidence="7">S-RSF-IL-03</strain>
    </source>
</reference>